<dbReference type="NCBIfam" id="TIGR02894">
    <property type="entry name" value="DNA_bind_RsfA"/>
    <property type="match status" value="1"/>
</dbReference>
<gene>
    <name evidence="2" type="ORF">SAMN05518846_104288</name>
</gene>
<dbReference type="AlphaFoldDB" id="A0A1I3SWG4"/>
<reference evidence="3" key="1">
    <citation type="submission" date="2016-10" db="EMBL/GenBank/DDBJ databases">
        <authorList>
            <person name="Varghese N."/>
            <person name="Submissions S."/>
        </authorList>
    </citation>
    <scope>NUCLEOTIDE SEQUENCE [LARGE SCALE GENOMIC DNA]</scope>
    <source>
        <strain evidence="3">OK042</strain>
    </source>
</reference>
<feature type="coiled-coil region" evidence="1">
    <location>
        <begin position="123"/>
        <end position="178"/>
    </location>
</feature>
<protein>
    <submittedName>
        <fullName evidence="2">Prespore-specific regulator</fullName>
    </submittedName>
</protein>
<organism evidence="2 3">
    <name type="scientific">Brevibacillus centrosporus</name>
    <dbReference type="NCBI Taxonomy" id="54910"/>
    <lineage>
        <taxon>Bacteria</taxon>
        <taxon>Bacillati</taxon>
        <taxon>Bacillota</taxon>
        <taxon>Bacilli</taxon>
        <taxon>Bacillales</taxon>
        <taxon>Paenibacillaceae</taxon>
        <taxon>Brevibacillus</taxon>
    </lineage>
</organism>
<evidence type="ECO:0000256" key="1">
    <source>
        <dbReference type="SAM" id="Coils"/>
    </source>
</evidence>
<keyword evidence="1" id="KW-0175">Coiled coil</keyword>
<evidence type="ECO:0000313" key="2">
    <source>
        <dbReference type="EMBL" id="SFJ61796.1"/>
    </source>
</evidence>
<dbReference type="PANTHER" id="PTHR41302">
    <property type="entry name" value="PRESPORE-SPECIFIC TRANSCRIPTIONAL REGULATOR RSFA-RELATED"/>
    <property type="match status" value="1"/>
</dbReference>
<dbReference type="Proteomes" id="UP000198915">
    <property type="component" value="Unassembled WGS sequence"/>
</dbReference>
<keyword evidence="3" id="KW-1185">Reference proteome</keyword>
<evidence type="ECO:0000313" key="3">
    <source>
        <dbReference type="Proteomes" id="UP000198915"/>
    </source>
</evidence>
<dbReference type="EMBL" id="FORT01000004">
    <property type="protein sequence ID" value="SFJ61796.1"/>
    <property type="molecule type" value="Genomic_DNA"/>
</dbReference>
<dbReference type="InterPro" id="IPR014243">
    <property type="entry name" value="RsfA-like"/>
</dbReference>
<dbReference type="PANTHER" id="PTHR41302:SF2">
    <property type="entry name" value="PRESPORE SPECIFIC TRANSCRIPTIONAL ACTIVATOR RSFA"/>
    <property type="match status" value="1"/>
</dbReference>
<dbReference type="Pfam" id="PF13921">
    <property type="entry name" value="Myb_DNA-bind_6"/>
    <property type="match status" value="1"/>
</dbReference>
<proteinExistence type="predicted"/>
<dbReference type="RefSeq" id="WP_092267737.1">
    <property type="nucleotide sequence ID" value="NZ_CP176856.1"/>
</dbReference>
<dbReference type="STRING" id="1884381.SAMN05518846_104288"/>
<sequence length="214" mass="24370">MVASRQDAWTEDDDLVLAEVTLRHIREGGTQLAAFEEVGQRLGRTAAACGFRWNSCVRKRYDAAISIAKSQRQQLKKMGRISAPAPAVVAEVESVTTPPARQAPSPVDFDMSELDEEQQIESVIRMLVNQKELSRRVKQLERELEGKELEIKELTEANERARKELDQVQGVNEDYRALVQIMDRARKLAFLQEEDSNKAIFKMDENGNLERVEK</sequence>
<dbReference type="GeneID" id="301131948"/>
<accession>A0A1I3SWG4</accession>
<name>A0A1I3SWG4_9BACL</name>